<feature type="region of interest" description="Disordered" evidence="1">
    <location>
        <begin position="36"/>
        <end position="84"/>
    </location>
</feature>
<dbReference type="EMBL" id="BONZ01000082">
    <property type="protein sequence ID" value="GIH19563.1"/>
    <property type="molecule type" value="Genomic_DNA"/>
</dbReference>
<evidence type="ECO:0000313" key="3">
    <source>
        <dbReference type="Proteomes" id="UP000642748"/>
    </source>
</evidence>
<dbReference type="AlphaFoldDB" id="A0A8J3QZ49"/>
<evidence type="ECO:0000256" key="1">
    <source>
        <dbReference type="SAM" id="MobiDB-lite"/>
    </source>
</evidence>
<comment type="caution">
    <text evidence="2">The sequence shown here is derived from an EMBL/GenBank/DDBJ whole genome shotgun (WGS) entry which is preliminary data.</text>
</comment>
<organism evidence="2 3">
    <name type="scientific">Rugosimonospora africana</name>
    <dbReference type="NCBI Taxonomy" id="556532"/>
    <lineage>
        <taxon>Bacteria</taxon>
        <taxon>Bacillati</taxon>
        <taxon>Actinomycetota</taxon>
        <taxon>Actinomycetes</taxon>
        <taxon>Micromonosporales</taxon>
        <taxon>Micromonosporaceae</taxon>
        <taxon>Rugosimonospora</taxon>
    </lineage>
</organism>
<protein>
    <submittedName>
        <fullName evidence="2">Uncharacterized protein</fullName>
    </submittedName>
</protein>
<reference evidence="2" key="1">
    <citation type="submission" date="2021-01" db="EMBL/GenBank/DDBJ databases">
        <title>Whole genome shotgun sequence of Rugosimonospora africana NBRC 104875.</title>
        <authorList>
            <person name="Komaki H."/>
            <person name="Tamura T."/>
        </authorList>
    </citation>
    <scope>NUCLEOTIDE SEQUENCE</scope>
    <source>
        <strain evidence="2">NBRC 104875</strain>
    </source>
</reference>
<sequence length="84" mass="9409">MLGFLGSDPVKAPWRCGLSRRTAALFPLIRQDDTAAQRNKRVTADGTHWSGGTPCTDPERGRQRGRGYNNRGTATKRRRKWGNP</sequence>
<name>A0A8J3QZ49_9ACTN</name>
<evidence type="ECO:0000313" key="2">
    <source>
        <dbReference type="EMBL" id="GIH19563.1"/>
    </source>
</evidence>
<gene>
    <name evidence="2" type="ORF">Raf01_77350</name>
</gene>
<dbReference type="Proteomes" id="UP000642748">
    <property type="component" value="Unassembled WGS sequence"/>
</dbReference>
<accession>A0A8J3QZ49</accession>
<keyword evidence="3" id="KW-1185">Reference proteome</keyword>
<proteinExistence type="predicted"/>
<feature type="compositionally biased region" description="Basic residues" evidence="1">
    <location>
        <begin position="74"/>
        <end position="84"/>
    </location>
</feature>